<proteinExistence type="predicted"/>
<dbReference type="Pfam" id="PF17921">
    <property type="entry name" value="Integrase_H2C2"/>
    <property type="match status" value="1"/>
</dbReference>
<protein>
    <recommendedName>
        <fullName evidence="1">Gypsy retrotransposon integrase-like protein 1</fullName>
    </recommendedName>
</protein>
<dbReference type="InterPro" id="IPR036397">
    <property type="entry name" value="RNaseH_sf"/>
</dbReference>
<dbReference type="InterPro" id="IPR041588">
    <property type="entry name" value="Integrase_H2C2"/>
</dbReference>
<dbReference type="AlphaFoldDB" id="A0AAD5FBG9"/>
<comment type="caution">
    <text evidence="3">The sequence shown here is derived from an EMBL/GenBank/DDBJ whole genome shotgun (WGS) entry which is preliminary data.</text>
</comment>
<dbReference type="InterPro" id="IPR001584">
    <property type="entry name" value="Integrase_cat-core"/>
</dbReference>
<evidence type="ECO:0000256" key="1">
    <source>
        <dbReference type="ARBA" id="ARBA00039658"/>
    </source>
</evidence>
<evidence type="ECO:0000313" key="3">
    <source>
        <dbReference type="EMBL" id="KAI5609477.1"/>
    </source>
</evidence>
<dbReference type="PROSITE" id="PS50994">
    <property type="entry name" value="INTEGRASE"/>
    <property type="match status" value="1"/>
</dbReference>
<gene>
    <name evidence="3" type="ORF">C0J50_9479</name>
</gene>
<dbReference type="PANTHER" id="PTHR37984:SF15">
    <property type="entry name" value="INTEGRASE CATALYTIC DOMAIN-CONTAINING PROTEIN"/>
    <property type="match status" value="1"/>
</dbReference>
<evidence type="ECO:0000313" key="4">
    <source>
        <dbReference type="Proteomes" id="UP001205998"/>
    </source>
</evidence>
<dbReference type="Gene3D" id="3.30.420.10">
    <property type="entry name" value="Ribonuclease H-like superfamily/Ribonuclease H"/>
    <property type="match status" value="1"/>
</dbReference>
<dbReference type="Proteomes" id="UP001205998">
    <property type="component" value="Unassembled WGS sequence"/>
</dbReference>
<dbReference type="InterPro" id="IPR050951">
    <property type="entry name" value="Retrovirus_Pol_polyprotein"/>
</dbReference>
<sequence length="146" mass="16335">MLSPVVLHLAHTVPWAGHLALQKTYARISSRFVWPALYTDVQKYCATCPTCQQTSAVRRRDRATLQPLPVISVPLQRIAMDIVGPLEKSSTGYQYILVISDYATRYPEAFPLRSITTPKIINALIQLFSCVGIPEEILTDQGTNFT</sequence>
<dbReference type="InterPro" id="IPR012337">
    <property type="entry name" value="RNaseH-like_sf"/>
</dbReference>
<feature type="domain" description="Integrase catalytic" evidence="2">
    <location>
        <begin position="70"/>
        <end position="146"/>
    </location>
</feature>
<dbReference type="SUPFAM" id="SSF53098">
    <property type="entry name" value="Ribonuclease H-like"/>
    <property type="match status" value="1"/>
</dbReference>
<organism evidence="3 4">
    <name type="scientific">Silurus asotus</name>
    <name type="common">Amur catfish</name>
    <name type="synonym">Parasilurus asotus</name>
    <dbReference type="NCBI Taxonomy" id="30991"/>
    <lineage>
        <taxon>Eukaryota</taxon>
        <taxon>Metazoa</taxon>
        <taxon>Chordata</taxon>
        <taxon>Craniata</taxon>
        <taxon>Vertebrata</taxon>
        <taxon>Euteleostomi</taxon>
        <taxon>Actinopterygii</taxon>
        <taxon>Neopterygii</taxon>
        <taxon>Teleostei</taxon>
        <taxon>Ostariophysi</taxon>
        <taxon>Siluriformes</taxon>
        <taxon>Siluridae</taxon>
        <taxon>Silurus</taxon>
    </lineage>
</organism>
<keyword evidence="4" id="KW-1185">Reference proteome</keyword>
<dbReference type="EMBL" id="MU578212">
    <property type="protein sequence ID" value="KAI5609477.1"/>
    <property type="molecule type" value="Genomic_DNA"/>
</dbReference>
<dbReference type="GO" id="GO:0015074">
    <property type="term" value="P:DNA integration"/>
    <property type="evidence" value="ECO:0007669"/>
    <property type="project" value="InterPro"/>
</dbReference>
<dbReference type="Gene3D" id="1.10.340.70">
    <property type="match status" value="1"/>
</dbReference>
<dbReference type="PANTHER" id="PTHR37984">
    <property type="entry name" value="PROTEIN CBG26694"/>
    <property type="match status" value="1"/>
</dbReference>
<accession>A0AAD5FBG9</accession>
<name>A0AAD5FBG9_SILAS</name>
<dbReference type="GO" id="GO:0003676">
    <property type="term" value="F:nucleic acid binding"/>
    <property type="evidence" value="ECO:0007669"/>
    <property type="project" value="InterPro"/>
</dbReference>
<evidence type="ECO:0000259" key="2">
    <source>
        <dbReference type="PROSITE" id="PS50994"/>
    </source>
</evidence>
<reference evidence="3" key="1">
    <citation type="submission" date="2018-07" db="EMBL/GenBank/DDBJ databases">
        <title>Comparative genomics of catfishes provides insights into carnivory and benthic adaptation.</title>
        <authorList>
            <person name="Zhang Y."/>
            <person name="Wang D."/>
            <person name="Peng Z."/>
            <person name="Zheng S."/>
            <person name="Shao F."/>
            <person name="Tao W."/>
        </authorList>
    </citation>
    <scope>NUCLEOTIDE SEQUENCE</scope>
    <source>
        <strain evidence="3">Chongqing</strain>
    </source>
</reference>